<feature type="binding site" evidence="9">
    <location>
        <position position="186"/>
    </location>
    <ligand>
        <name>Zn(2+)</name>
        <dbReference type="ChEBI" id="CHEBI:29105"/>
    </ligand>
</feature>
<evidence type="ECO:0000256" key="4">
    <source>
        <dbReference type="ARBA" id="ARBA00022833"/>
    </source>
</evidence>
<dbReference type="InterPro" id="IPR011257">
    <property type="entry name" value="DNA_glycosylase"/>
</dbReference>
<evidence type="ECO:0000256" key="8">
    <source>
        <dbReference type="ARBA" id="ARBA00066766"/>
    </source>
</evidence>
<evidence type="ECO:0000313" key="11">
    <source>
        <dbReference type="Proteomes" id="UP000178943"/>
    </source>
</evidence>
<comment type="function">
    <text evidence="7">Hydrolysis of the deoxyribose N-glycosidic bond to excise 3-methyladenine from the damaged DNA polymer formed by alkylation lesions.</text>
</comment>
<keyword evidence="1 9" id="KW-0479">Metal-binding</keyword>
<protein>
    <recommendedName>
        <fullName evidence="8">DNA-3-methyladenine glycosylase I</fullName>
        <ecNumber evidence="8">3.2.2.20</ecNumber>
    </recommendedName>
</protein>
<dbReference type="Proteomes" id="UP000178943">
    <property type="component" value="Unassembled WGS sequence"/>
</dbReference>
<keyword evidence="2" id="KW-0227">DNA damage</keyword>
<evidence type="ECO:0000256" key="6">
    <source>
        <dbReference type="ARBA" id="ARBA00052558"/>
    </source>
</evidence>
<dbReference type="NCBIfam" id="TIGR00624">
    <property type="entry name" value="tag"/>
    <property type="match status" value="1"/>
</dbReference>
<evidence type="ECO:0000256" key="9">
    <source>
        <dbReference type="PIRSR" id="PIRSR604597-1"/>
    </source>
</evidence>
<dbReference type="EC" id="3.2.2.20" evidence="8"/>
<organism evidence="10 11">
    <name type="scientific">Candidatus Fischerbacteria bacterium RBG_13_37_8</name>
    <dbReference type="NCBI Taxonomy" id="1817863"/>
    <lineage>
        <taxon>Bacteria</taxon>
        <taxon>Candidatus Fischeribacteriota</taxon>
    </lineage>
</organism>
<keyword evidence="5" id="KW-0234">DNA repair</keyword>
<dbReference type="Gene3D" id="1.10.340.30">
    <property type="entry name" value="Hypothetical protein, domain 2"/>
    <property type="match status" value="1"/>
</dbReference>
<dbReference type="SUPFAM" id="SSF48150">
    <property type="entry name" value="DNA-glycosylase"/>
    <property type="match status" value="1"/>
</dbReference>
<evidence type="ECO:0000256" key="5">
    <source>
        <dbReference type="ARBA" id="ARBA00023204"/>
    </source>
</evidence>
<sequence>MQLKQKEKKRCNWVGIDPLYIEYHDREWGVPVHVDNIIFEFLMLEGMQAGLSWLTILRKRTNFRDAFDNFEPLKISRYGEKEIKRLLNNEGIIRNKLKILAVIQNAKAFLKFQKEFGSFDAYIWQFTRGKPIINSWESIKEIPAHTAESDSMSKDLKKRGFKFVGSTICYAHMQATGMVNDHVIDCFRYKEIVEGVKARHWTLRK</sequence>
<dbReference type="InterPro" id="IPR005019">
    <property type="entry name" value="Adenine_glyco"/>
</dbReference>
<name>A0A1F5VHS4_9BACT</name>
<dbReference type="GO" id="GO:0006284">
    <property type="term" value="P:base-excision repair"/>
    <property type="evidence" value="ECO:0007669"/>
    <property type="project" value="InterPro"/>
</dbReference>
<comment type="catalytic activity">
    <reaction evidence="6">
        <text>Hydrolysis of alkylated DNA, releasing 3-methyladenine.</text>
        <dbReference type="EC" id="3.2.2.20"/>
    </reaction>
</comment>
<dbReference type="PANTHER" id="PTHR31116">
    <property type="entry name" value="OS04G0501200 PROTEIN"/>
    <property type="match status" value="1"/>
</dbReference>
<proteinExistence type="predicted"/>
<dbReference type="EMBL" id="MFGW01000171">
    <property type="protein sequence ID" value="OGF62976.1"/>
    <property type="molecule type" value="Genomic_DNA"/>
</dbReference>
<evidence type="ECO:0000256" key="7">
    <source>
        <dbReference type="ARBA" id="ARBA00057608"/>
    </source>
</evidence>
<evidence type="ECO:0000313" key="10">
    <source>
        <dbReference type="EMBL" id="OGF62976.1"/>
    </source>
</evidence>
<dbReference type="AlphaFoldDB" id="A0A1F5VHS4"/>
<feature type="binding site" evidence="9">
    <location>
        <position position="182"/>
    </location>
    <ligand>
        <name>Zn(2+)</name>
        <dbReference type="ChEBI" id="CHEBI:29105"/>
    </ligand>
</feature>
<reference evidence="10 11" key="1">
    <citation type="journal article" date="2016" name="Nat. Commun.">
        <title>Thousands of microbial genomes shed light on interconnected biogeochemical processes in an aquifer system.</title>
        <authorList>
            <person name="Anantharaman K."/>
            <person name="Brown C.T."/>
            <person name="Hug L.A."/>
            <person name="Sharon I."/>
            <person name="Castelle C.J."/>
            <person name="Probst A.J."/>
            <person name="Thomas B.C."/>
            <person name="Singh A."/>
            <person name="Wilkins M.J."/>
            <person name="Karaoz U."/>
            <person name="Brodie E.L."/>
            <person name="Williams K.H."/>
            <person name="Hubbard S.S."/>
            <person name="Banfield J.F."/>
        </authorList>
    </citation>
    <scope>NUCLEOTIDE SEQUENCE [LARGE SCALE GENOMIC DNA]</scope>
</reference>
<keyword evidence="4 9" id="KW-0862">Zinc</keyword>
<gene>
    <name evidence="10" type="ORF">A2Y62_04805</name>
</gene>
<dbReference type="STRING" id="1817863.A2Y62_04805"/>
<dbReference type="GO" id="GO:0046872">
    <property type="term" value="F:metal ion binding"/>
    <property type="evidence" value="ECO:0007669"/>
    <property type="project" value="UniProtKB-KW"/>
</dbReference>
<keyword evidence="3" id="KW-0378">Hydrolase</keyword>
<feature type="binding site" evidence="9">
    <location>
        <position position="11"/>
    </location>
    <ligand>
        <name>Zn(2+)</name>
        <dbReference type="ChEBI" id="CHEBI:29105"/>
    </ligand>
</feature>
<accession>A0A1F5VHS4</accession>
<feature type="binding site" evidence="9">
    <location>
        <position position="24"/>
    </location>
    <ligand>
        <name>Zn(2+)</name>
        <dbReference type="ChEBI" id="CHEBI:29105"/>
    </ligand>
</feature>
<evidence type="ECO:0000256" key="2">
    <source>
        <dbReference type="ARBA" id="ARBA00022763"/>
    </source>
</evidence>
<dbReference type="FunFam" id="1.10.340.30:FF:000009">
    <property type="entry name" value="DNA-3-methyladenine glycosylase I"/>
    <property type="match status" value="1"/>
</dbReference>
<dbReference type="GO" id="GO:0008725">
    <property type="term" value="F:DNA-3-methyladenine glycosylase activity"/>
    <property type="evidence" value="ECO:0007669"/>
    <property type="project" value="UniProtKB-EC"/>
</dbReference>
<evidence type="ECO:0000256" key="1">
    <source>
        <dbReference type="ARBA" id="ARBA00022723"/>
    </source>
</evidence>
<evidence type="ECO:0000256" key="3">
    <source>
        <dbReference type="ARBA" id="ARBA00022801"/>
    </source>
</evidence>
<dbReference type="Pfam" id="PF03352">
    <property type="entry name" value="Adenine_glyco"/>
    <property type="match status" value="1"/>
</dbReference>
<comment type="caution">
    <text evidence="10">The sequence shown here is derived from an EMBL/GenBank/DDBJ whole genome shotgun (WGS) entry which is preliminary data.</text>
</comment>
<dbReference type="PANTHER" id="PTHR31116:SF29">
    <property type="entry name" value="DNA GLYCOSYLASE SUPERFAMILY PROTEIN"/>
    <property type="match status" value="1"/>
</dbReference>
<dbReference type="InterPro" id="IPR004597">
    <property type="entry name" value="Tag"/>
</dbReference>